<evidence type="ECO:0000313" key="2">
    <source>
        <dbReference type="Proteomes" id="UP001597368"/>
    </source>
</evidence>
<gene>
    <name evidence="1" type="ORF">ACFSKW_12900</name>
</gene>
<organism evidence="1 2">
    <name type="scientific">Nonomuraea mangrovi</name>
    <dbReference type="NCBI Taxonomy" id="2316207"/>
    <lineage>
        <taxon>Bacteria</taxon>
        <taxon>Bacillati</taxon>
        <taxon>Actinomycetota</taxon>
        <taxon>Actinomycetes</taxon>
        <taxon>Streptosporangiales</taxon>
        <taxon>Streptosporangiaceae</taxon>
        <taxon>Nonomuraea</taxon>
    </lineage>
</organism>
<comment type="caution">
    <text evidence="1">The sequence shown here is derived from an EMBL/GenBank/DDBJ whole genome shotgun (WGS) entry which is preliminary data.</text>
</comment>
<dbReference type="RefSeq" id="WP_379572435.1">
    <property type="nucleotide sequence ID" value="NZ_JBHUFV010000020.1"/>
</dbReference>
<protein>
    <submittedName>
        <fullName evidence="1">Uncharacterized protein</fullName>
    </submittedName>
</protein>
<keyword evidence="2" id="KW-1185">Reference proteome</keyword>
<evidence type="ECO:0000313" key="1">
    <source>
        <dbReference type="EMBL" id="MFD1932374.1"/>
    </source>
</evidence>
<dbReference type="Proteomes" id="UP001597368">
    <property type="component" value="Unassembled WGS sequence"/>
</dbReference>
<dbReference type="EMBL" id="JBHUFV010000020">
    <property type="protein sequence ID" value="MFD1932374.1"/>
    <property type="molecule type" value="Genomic_DNA"/>
</dbReference>
<proteinExistence type="predicted"/>
<reference evidence="2" key="1">
    <citation type="journal article" date="2019" name="Int. J. Syst. Evol. Microbiol.">
        <title>The Global Catalogue of Microorganisms (GCM) 10K type strain sequencing project: providing services to taxonomists for standard genome sequencing and annotation.</title>
        <authorList>
            <consortium name="The Broad Institute Genomics Platform"/>
            <consortium name="The Broad Institute Genome Sequencing Center for Infectious Disease"/>
            <person name="Wu L."/>
            <person name="Ma J."/>
        </authorList>
    </citation>
    <scope>NUCLEOTIDE SEQUENCE [LARGE SCALE GENOMIC DNA]</scope>
    <source>
        <strain evidence="2">ICMP 6774ER</strain>
    </source>
</reference>
<sequence length="46" mass="4671">MSGPTAVRLEAARFAATGTAGTAIAHGNGSGYTTLAYEQIMQWAGL</sequence>
<name>A0ABW4STV0_9ACTN</name>
<accession>A0ABW4STV0</accession>